<dbReference type="GO" id="GO:0006366">
    <property type="term" value="P:transcription by RNA polymerase II"/>
    <property type="evidence" value="ECO:0007669"/>
    <property type="project" value="TreeGrafter"/>
</dbReference>
<gene>
    <name evidence="7" type="ORF">PFFVO_04540</name>
</gene>
<sequence>MEDPVTRFYKCRKTCCEMLEDRGYIMTPREKLENFSTFKEMFEDNDRQRSKMGISTTHKNDSNNRIIVYFADEVKKTGVKPLRELTERMEEKSIQRAILVTQNILTPFARDAIKEAAPRHIIENFLDTELLVNITKHELVPRHIPLTSDEKKNLLQRYKIMENKLPRIQDVDPVCRYFGLSKGQVVKIIRPSETAGRYVTYRLVV</sequence>
<name>A0A024V263_PLAFA</name>
<dbReference type="GO" id="GO:0042797">
    <property type="term" value="P:tRNA transcription by RNA polymerase III"/>
    <property type="evidence" value="ECO:0007669"/>
    <property type="project" value="TreeGrafter"/>
</dbReference>
<dbReference type="GO" id="GO:0003899">
    <property type="term" value="F:DNA-directed RNA polymerase activity"/>
    <property type="evidence" value="ECO:0007669"/>
    <property type="project" value="InterPro"/>
</dbReference>
<evidence type="ECO:0000256" key="2">
    <source>
        <dbReference type="ARBA" id="ARBA00023163"/>
    </source>
</evidence>
<organism evidence="7 8">
    <name type="scientific">Plasmodium falciparum Vietnam Oak-Knoll</name>
    <name type="common">FVO</name>
    <dbReference type="NCBI Taxonomy" id="1036723"/>
    <lineage>
        <taxon>Eukaryota</taxon>
        <taxon>Sar</taxon>
        <taxon>Alveolata</taxon>
        <taxon>Apicomplexa</taxon>
        <taxon>Aconoidasida</taxon>
        <taxon>Haemosporida</taxon>
        <taxon>Plasmodiidae</taxon>
        <taxon>Plasmodium</taxon>
        <taxon>Plasmodium (Laverania)</taxon>
    </lineage>
</organism>
<dbReference type="GO" id="GO:0003677">
    <property type="term" value="F:DNA binding"/>
    <property type="evidence" value="ECO:0007669"/>
    <property type="project" value="InterPro"/>
</dbReference>
<evidence type="ECO:0000256" key="1">
    <source>
        <dbReference type="ARBA" id="ARBA00004123"/>
    </source>
</evidence>
<dbReference type="FunFam" id="3.90.940.20:FF:000001">
    <property type="entry name" value="DNA-directed RNA polymerases I, II, and III subunit RPABC1"/>
    <property type="match status" value="1"/>
</dbReference>
<dbReference type="SUPFAM" id="SSF53036">
    <property type="entry name" value="Eukaryotic RPB5 N-terminal domain"/>
    <property type="match status" value="1"/>
</dbReference>
<comment type="subcellular location">
    <subcellularLocation>
        <location evidence="1">Nucleus</location>
    </subcellularLocation>
</comment>
<dbReference type="SUPFAM" id="SSF55287">
    <property type="entry name" value="RPB5-like RNA polymerase subunit"/>
    <property type="match status" value="1"/>
</dbReference>
<evidence type="ECO:0008006" key="9">
    <source>
        <dbReference type="Google" id="ProtNLM"/>
    </source>
</evidence>
<comment type="similarity">
    <text evidence="4">Belongs to the archaeal Rpo5/eukaryotic RPB5 RNA polymerase subunit family.</text>
</comment>
<dbReference type="InterPro" id="IPR000783">
    <property type="entry name" value="RNA_pol_subH/Rpb5_C"/>
</dbReference>
<accession>A0A024V263</accession>
<dbReference type="Gene3D" id="3.40.1340.10">
    <property type="entry name" value="RNA polymerase, Rpb5, N-terminal domain"/>
    <property type="match status" value="1"/>
</dbReference>
<keyword evidence="3" id="KW-0539">Nucleus</keyword>
<feature type="domain" description="RNA polymerase subunit H/Rpb5 C-terminal" evidence="5">
    <location>
        <begin position="132"/>
        <end position="204"/>
    </location>
</feature>
<evidence type="ECO:0000259" key="6">
    <source>
        <dbReference type="Pfam" id="PF03871"/>
    </source>
</evidence>
<dbReference type="AlphaFoldDB" id="A0A024V263"/>
<dbReference type="OrthoDB" id="248779at2759"/>
<dbReference type="Gene3D" id="3.90.940.20">
    <property type="entry name" value="RPB5-like RNA polymerase subunit"/>
    <property type="match status" value="1"/>
</dbReference>
<proteinExistence type="inferred from homology"/>
<dbReference type="FunFam" id="3.40.1340.10:FF:000003">
    <property type="entry name" value="DNA-directed RNA polymerase II, putative"/>
    <property type="match status" value="1"/>
</dbReference>
<dbReference type="GO" id="GO:0005736">
    <property type="term" value="C:RNA polymerase I complex"/>
    <property type="evidence" value="ECO:0007669"/>
    <property type="project" value="TreeGrafter"/>
</dbReference>
<reference evidence="7 8" key="1">
    <citation type="submission" date="2013-02" db="EMBL/GenBank/DDBJ databases">
        <title>The Genome Annotation of Plasmodium falciparum Vietnam Oak-Knoll (FVO).</title>
        <authorList>
            <consortium name="The Broad Institute Genome Sequencing Platform"/>
            <consortium name="The Broad Institute Genome Sequencing Center for Infectious Disease"/>
            <person name="Neafsey D."/>
            <person name="Hoffman S."/>
            <person name="Volkman S."/>
            <person name="Rosenthal P."/>
            <person name="Walker B."/>
            <person name="Young S.K."/>
            <person name="Zeng Q."/>
            <person name="Gargeya S."/>
            <person name="Fitzgerald M."/>
            <person name="Haas B."/>
            <person name="Abouelleil A."/>
            <person name="Allen A.W."/>
            <person name="Alvarado L."/>
            <person name="Arachchi H.M."/>
            <person name="Berlin A.M."/>
            <person name="Chapman S.B."/>
            <person name="Gainer-Dewar J."/>
            <person name="Goldberg J."/>
            <person name="Griggs A."/>
            <person name="Gujja S."/>
            <person name="Hansen M."/>
            <person name="Howarth C."/>
            <person name="Imamovic A."/>
            <person name="Ireland A."/>
            <person name="Larimer J."/>
            <person name="McCowan C."/>
            <person name="Murphy C."/>
            <person name="Pearson M."/>
            <person name="Poon T.W."/>
            <person name="Priest M."/>
            <person name="Roberts A."/>
            <person name="Saif S."/>
            <person name="Shea T."/>
            <person name="Sisk P."/>
            <person name="Sykes S."/>
            <person name="Wortman J."/>
            <person name="Nusbaum C."/>
            <person name="Birren B."/>
        </authorList>
    </citation>
    <scope>NUCLEOTIDE SEQUENCE [LARGE SCALE GENOMIC DNA]</scope>
    <source>
        <strain evidence="8">Vietnam Oak-Knoll (FVO)</strain>
    </source>
</reference>
<dbReference type="InterPro" id="IPR036710">
    <property type="entry name" value="RNA_pol_Rpb5_N_sf"/>
</dbReference>
<evidence type="ECO:0000256" key="4">
    <source>
        <dbReference type="ARBA" id="ARBA00025765"/>
    </source>
</evidence>
<dbReference type="PIRSF" id="PIRSF000747">
    <property type="entry name" value="RPB5"/>
    <property type="match status" value="1"/>
</dbReference>
<dbReference type="Proteomes" id="UP000030690">
    <property type="component" value="Unassembled WGS sequence"/>
</dbReference>
<dbReference type="InterPro" id="IPR014381">
    <property type="entry name" value="Arch_Rpo5/euc_Rpb5"/>
</dbReference>
<dbReference type="GO" id="GO:0005666">
    <property type="term" value="C:RNA polymerase III complex"/>
    <property type="evidence" value="ECO:0007669"/>
    <property type="project" value="TreeGrafter"/>
</dbReference>
<feature type="domain" description="RNA polymerase Rpb5 N-terminal" evidence="6">
    <location>
        <begin position="3"/>
        <end position="89"/>
    </location>
</feature>
<dbReference type="NCBIfam" id="NF007129">
    <property type="entry name" value="PRK09570.1"/>
    <property type="match status" value="1"/>
</dbReference>
<dbReference type="InterPro" id="IPR035913">
    <property type="entry name" value="RPB5-like_sf"/>
</dbReference>
<dbReference type="HAMAP" id="MF_00025">
    <property type="entry name" value="RNApol_Rpo5_RPB5"/>
    <property type="match status" value="1"/>
</dbReference>
<evidence type="ECO:0000256" key="3">
    <source>
        <dbReference type="ARBA" id="ARBA00023242"/>
    </source>
</evidence>
<dbReference type="InterPro" id="IPR005571">
    <property type="entry name" value="RNA_pol_Rpb5_N"/>
</dbReference>
<evidence type="ECO:0000313" key="8">
    <source>
        <dbReference type="Proteomes" id="UP000030690"/>
    </source>
</evidence>
<dbReference type="PANTHER" id="PTHR10535:SF0">
    <property type="entry name" value="DNA-DIRECTED RNA POLYMERASES I, II, AND III SUBUNIT RPABC1"/>
    <property type="match status" value="1"/>
</dbReference>
<protein>
    <recommendedName>
        <fullName evidence="9">DNA-directed RNA polymerase II</fullName>
    </recommendedName>
</protein>
<reference evidence="7 8" key="2">
    <citation type="submission" date="2013-02" db="EMBL/GenBank/DDBJ databases">
        <title>The Genome Sequence of Plasmodium falciparum Vietnam Oak-Knoll (FVO).</title>
        <authorList>
            <consortium name="The Broad Institute Genome Sequencing Platform"/>
            <consortium name="The Broad Institute Genome Sequencing Center for Infectious Disease"/>
            <person name="Neafsey D."/>
            <person name="Cheeseman I."/>
            <person name="Volkman S."/>
            <person name="Adams J."/>
            <person name="Walker B."/>
            <person name="Young S.K."/>
            <person name="Zeng Q."/>
            <person name="Gargeya S."/>
            <person name="Fitzgerald M."/>
            <person name="Haas B."/>
            <person name="Abouelleil A."/>
            <person name="Alvarado L."/>
            <person name="Arachchi H.M."/>
            <person name="Berlin A.M."/>
            <person name="Chapman S.B."/>
            <person name="Dewar J."/>
            <person name="Goldberg J."/>
            <person name="Griggs A."/>
            <person name="Gujja S."/>
            <person name="Hansen M."/>
            <person name="Howarth C."/>
            <person name="Imamovic A."/>
            <person name="Larimer J."/>
            <person name="McCowan C."/>
            <person name="Murphy C."/>
            <person name="Neiman D."/>
            <person name="Pearson M."/>
            <person name="Priest M."/>
            <person name="Roberts A."/>
            <person name="Saif S."/>
            <person name="Shea T."/>
            <person name="Sisk P."/>
            <person name="Sykes S."/>
            <person name="Wortman J."/>
            <person name="Nusbaum C."/>
            <person name="Birren B."/>
        </authorList>
    </citation>
    <scope>NUCLEOTIDE SEQUENCE [LARGE SCALE GENOMIC DNA]</scope>
    <source>
        <strain evidence="8">Vietnam Oak-Knoll (FVO)</strain>
    </source>
</reference>
<keyword evidence="2" id="KW-0804">Transcription</keyword>
<dbReference type="PANTHER" id="PTHR10535">
    <property type="entry name" value="DNA-DIRECTED RNA POLYMERASES I, II, AND III SUBUNIT RPABC1"/>
    <property type="match status" value="1"/>
</dbReference>
<evidence type="ECO:0000313" key="7">
    <source>
        <dbReference type="EMBL" id="ETW16574.1"/>
    </source>
</evidence>
<dbReference type="Pfam" id="PF01191">
    <property type="entry name" value="RNA_pol_Rpb5_C"/>
    <property type="match status" value="1"/>
</dbReference>
<dbReference type="Pfam" id="PF03871">
    <property type="entry name" value="RNA_pol_Rpb5_N"/>
    <property type="match status" value="1"/>
</dbReference>
<dbReference type="SMR" id="A0A024V263"/>
<dbReference type="EMBL" id="KI925142">
    <property type="protein sequence ID" value="ETW16574.1"/>
    <property type="molecule type" value="Genomic_DNA"/>
</dbReference>
<evidence type="ECO:0000259" key="5">
    <source>
        <dbReference type="Pfam" id="PF01191"/>
    </source>
</evidence>
<dbReference type="GO" id="GO:0005665">
    <property type="term" value="C:RNA polymerase II, core complex"/>
    <property type="evidence" value="ECO:0007669"/>
    <property type="project" value="TreeGrafter"/>
</dbReference>
<dbReference type="GO" id="GO:0006362">
    <property type="term" value="P:transcription elongation by RNA polymerase I"/>
    <property type="evidence" value="ECO:0007669"/>
    <property type="project" value="TreeGrafter"/>
</dbReference>